<dbReference type="OrthoDB" id="1711006at2759"/>
<keyword evidence="4" id="KW-1185">Reference proteome</keyword>
<name>A0A835W3Y9_CHLIN</name>
<evidence type="ECO:0000256" key="1">
    <source>
        <dbReference type="SAM" id="MobiDB-lite"/>
    </source>
</evidence>
<reference evidence="3" key="1">
    <citation type="journal article" date="2020" name="bioRxiv">
        <title>Comparative genomics of Chlamydomonas.</title>
        <authorList>
            <person name="Craig R.J."/>
            <person name="Hasan A.R."/>
            <person name="Ness R.W."/>
            <person name="Keightley P.D."/>
        </authorList>
    </citation>
    <scope>NUCLEOTIDE SEQUENCE</scope>
    <source>
        <strain evidence="3">SAG 7.73</strain>
    </source>
</reference>
<dbReference type="InterPro" id="IPR051681">
    <property type="entry name" value="Ser/Thr_Kinases-Pseudokinases"/>
</dbReference>
<dbReference type="InterPro" id="IPR011009">
    <property type="entry name" value="Kinase-like_dom_sf"/>
</dbReference>
<dbReference type="SMART" id="SM00220">
    <property type="entry name" value="S_TKc"/>
    <property type="match status" value="1"/>
</dbReference>
<dbReference type="PANTHER" id="PTHR44329:SF214">
    <property type="entry name" value="PROTEIN KINASE DOMAIN-CONTAINING PROTEIN"/>
    <property type="match status" value="1"/>
</dbReference>
<dbReference type="InterPro" id="IPR000719">
    <property type="entry name" value="Prot_kinase_dom"/>
</dbReference>
<dbReference type="Proteomes" id="UP000650467">
    <property type="component" value="Unassembled WGS sequence"/>
</dbReference>
<feature type="region of interest" description="Disordered" evidence="1">
    <location>
        <begin position="1"/>
        <end position="28"/>
    </location>
</feature>
<dbReference type="GO" id="GO:0005524">
    <property type="term" value="F:ATP binding"/>
    <property type="evidence" value="ECO:0007669"/>
    <property type="project" value="InterPro"/>
</dbReference>
<evidence type="ECO:0000313" key="3">
    <source>
        <dbReference type="EMBL" id="KAG2436408.1"/>
    </source>
</evidence>
<dbReference type="InterPro" id="IPR001245">
    <property type="entry name" value="Ser-Thr/Tyr_kinase_cat_dom"/>
</dbReference>
<dbReference type="Pfam" id="PF07714">
    <property type="entry name" value="PK_Tyr_Ser-Thr"/>
    <property type="match status" value="1"/>
</dbReference>
<dbReference type="PROSITE" id="PS50011">
    <property type="entry name" value="PROTEIN_KINASE_DOM"/>
    <property type="match status" value="1"/>
</dbReference>
<accession>A0A835W3Y9</accession>
<dbReference type="InterPro" id="IPR008271">
    <property type="entry name" value="Ser/Thr_kinase_AS"/>
</dbReference>
<dbReference type="Gene3D" id="1.10.510.10">
    <property type="entry name" value="Transferase(Phosphotransferase) domain 1"/>
    <property type="match status" value="1"/>
</dbReference>
<feature type="region of interest" description="Disordered" evidence="1">
    <location>
        <begin position="296"/>
        <end position="333"/>
    </location>
</feature>
<dbReference type="EMBL" id="JAEHOC010000013">
    <property type="protein sequence ID" value="KAG2436408.1"/>
    <property type="molecule type" value="Genomic_DNA"/>
</dbReference>
<proteinExistence type="predicted"/>
<evidence type="ECO:0000313" key="4">
    <source>
        <dbReference type="Proteomes" id="UP000650467"/>
    </source>
</evidence>
<gene>
    <name evidence="3" type="ORF">HXX76_006712</name>
</gene>
<dbReference type="GO" id="GO:0004674">
    <property type="term" value="F:protein serine/threonine kinase activity"/>
    <property type="evidence" value="ECO:0007669"/>
    <property type="project" value="TreeGrafter"/>
</dbReference>
<sequence length="511" mass="52702">MATDVHATPPHVRTMLPALPSQPSEDGLGNPRIIRHERQGWREVLTRVGAIPNKHMLMLVQELCDAGSLGGAIRQGIFRPKPGVRTEALARRVLLRTATELCRGMVHIHTANVLHGDLKPANVLLARSRKDRRGYTVKVADFGLSKLLHADGSRVDSSAGGTLAYMSPEAFNGFFSRASDVYAFGMLLYEMVTGERPYEHMIPAQVMMGVSFGGLRPDWPVADWPELSALGARCLAQNPGDRPTFRELAEELVGLEEGLRAANKRLSADQVVALPELSAQASSGRAAYAASGASSGKALRGTSSLTPQTPVGVNSAPGLPSSGGPSEMLGGSSVPSAAANATACALSSIGVLAAIPEPLESATFSTAAAMIAAAQGLPAGTAADALAAGTAATAGTAGPGAADAVEAKSAHATCVQIAGSVIGLQAMAALDTAQEATNQLSTDSGRHDQLAQLHQEGQHVREAAGRGPYVQQGEIQAADMADVSPWTAATAVGAEDVELQGLAGPHTPPGW</sequence>
<dbReference type="AlphaFoldDB" id="A0A835W3Y9"/>
<organism evidence="3 4">
    <name type="scientific">Chlamydomonas incerta</name>
    <dbReference type="NCBI Taxonomy" id="51695"/>
    <lineage>
        <taxon>Eukaryota</taxon>
        <taxon>Viridiplantae</taxon>
        <taxon>Chlorophyta</taxon>
        <taxon>core chlorophytes</taxon>
        <taxon>Chlorophyceae</taxon>
        <taxon>CS clade</taxon>
        <taxon>Chlamydomonadales</taxon>
        <taxon>Chlamydomonadaceae</taxon>
        <taxon>Chlamydomonas</taxon>
    </lineage>
</organism>
<dbReference type="SUPFAM" id="SSF56112">
    <property type="entry name" value="Protein kinase-like (PK-like)"/>
    <property type="match status" value="1"/>
</dbReference>
<dbReference type="PROSITE" id="PS00108">
    <property type="entry name" value="PROTEIN_KINASE_ST"/>
    <property type="match status" value="1"/>
</dbReference>
<dbReference type="PANTHER" id="PTHR44329">
    <property type="entry name" value="SERINE/THREONINE-PROTEIN KINASE TNNI3K-RELATED"/>
    <property type="match status" value="1"/>
</dbReference>
<feature type="compositionally biased region" description="Polar residues" evidence="1">
    <location>
        <begin position="301"/>
        <end position="312"/>
    </location>
</feature>
<protein>
    <recommendedName>
        <fullName evidence="2">Protein kinase domain-containing protein</fullName>
    </recommendedName>
</protein>
<feature type="compositionally biased region" description="Low complexity" evidence="1">
    <location>
        <begin position="317"/>
        <end position="333"/>
    </location>
</feature>
<feature type="domain" description="Protein kinase" evidence="2">
    <location>
        <begin position="1"/>
        <end position="259"/>
    </location>
</feature>
<evidence type="ECO:0000259" key="2">
    <source>
        <dbReference type="PROSITE" id="PS50011"/>
    </source>
</evidence>
<comment type="caution">
    <text evidence="3">The sequence shown here is derived from an EMBL/GenBank/DDBJ whole genome shotgun (WGS) entry which is preliminary data.</text>
</comment>